<dbReference type="AlphaFoldDB" id="A0A5B7D925"/>
<accession>A0A5B7D925</accession>
<evidence type="ECO:0000313" key="1">
    <source>
        <dbReference type="EMBL" id="MPC17820.1"/>
    </source>
</evidence>
<keyword evidence="2" id="KW-1185">Reference proteome</keyword>
<gene>
    <name evidence="1" type="ORF">E2C01_010687</name>
</gene>
<evidence type="ECO:0000313" key="2">
    <source>
        <dbReference type="Proteomes" id="UP000324222"/>
    </source>
</evidence>
<proteinExistence type="predicted"/>
<protein>
    <submittedName>
        <fullName evidence="1">Uncharacterized protein</fullName>
    </submittedName>
</protein>
<reference evidence="1 2" key="1">
    <citation type="submission" date="2019-05" db="EMBL/GenBank/DDBJ databases">
        <title>Another draft genome of Portunus trituberculatus and its Hox gene families provides insights of decapod evolution.</title>
        <authorList>
            <person name="Jeong J.-H."/>
            <person name="Song I."/>
            <person name="Kim S."/>
            <person name="Choi T."/>
            <person name="Kim D."/>
            <person name="Ryu S."/>
            <person name="Kim W."/>
        </authorList>
    </citation>
    <scope>NUCLEOTIDE SEQUENCE [LARGE SCALE GENOMIC DNA]</scope>
    <source>
        <tissue evidence="1">Muscle</tissue>
    </source>
</reference>
<name>A0A5B7D925_PORTR</name>
<dbReference type="EMBL" id="VSRR010000623">
    <property type="protein sequence ID" value="MPC17820.1"/>
    <property type="molecule type" value="Genomic_DNA"/>
</dbReference>
<comment type="caution">
    <text evidence="1">The sequence shown here is derived from an EMBL/GenBank/DDBJ whole genome shotgun (WGS) entry which is preliminary data.</text>
</comment>
<organism evidence="1 2">
    <name type="scientific">Portunus trituberculatus</name>
    <name type="common">Swimming crab</name>
    <name type="synonym">Neptunus trituberculatus</name>
    <dbReference type="NCBI Taxonomy" id="210409"/>
    <lineage>
        <taxon>Eukaryota</taxon>
        <taxon>Metazoa</taxon>
        <taxon>Ecdysozoa</taxon>
        <taxon>Arthropoda</taxon>
        <taxon>Crustacea</taxon>
        <taxon>Multicrustacea</taxon>
        <taxon>Malacostraca</taxon>
        <taxon>Eumalacostraca</taxon>
        <taxon>Eucarida</taxon>
        <taxon>Decapoda</taxon>
        <taxon>Pleocyemata</taxon>
        <taxon>Brachyura</taxon>
        <taxon>Eubrachyura</taxon>
        <taxon>Portunoidea</taxon>
        <taxon>Portunidae</taxon>
        <taxon>Portuninae</taxon>
        <taxon>Portunus</taxon>
    </lineage>
</organism>
<sequence>MQQRQRFLQGILLQKRAKQPRLDSSNKPLCLEVAQLSEAGSSMIPAIIGTTLLKACAPAGDRAPSSPWEPQPTVLSQTHGQLSIPLCPVQYSNTVLKAQHLQALPQLLYGHALPEKKIKP</sequence>
<dbReference type="Proteomes" id="UP000324222">
    <property type="component" value="Unassembled WGS sequence"/>
</dbReference>